<protein>
    <submittedName>
        <fullName evidence="3">Uncharacterized protein</fullName>
    </submittedName>
</protein>
<accession>A0ABR3Y4N1</accession>
<gene>
    <name evidence="3" type="ORF">Daus18300_000504</name>
</gene>
<organism evidence="3 4">
    <name type="scientific">Diaporthe australafricana</name>
    <dbReference type="NCBI Taxonomy" id="127596"/>
    <lineage>
        <taxon>Eukaryota</taxon>
        <taxon>Fungi</taxon>
        <taxon>Dikarya</taxon>
        <taxon>Ascomycota</taxon>
        <taxon>Pezizomycotina</taxon>
        <taxon>Sordariomycetes</taxon>
        <taxon>Sordariomycetidae</taxon>
        <taxon>Diaporthales</taxon>
        <taxon>Diaporthaceae</taxon>
        <taxon>Diaporthe</taxon>
    </lineage>
</organism>
<sequence>MDRNALESAQGCVTTDPGPKQELPPQALLENTNEDTKRQIAEHFFGILAESYEPSSLAPFFDFYHKEVKRLHTGITPLVQGLHTKTHKDLMHIRDMVSNLRTEPRSNVRQSLHPNFATENDMSLDRLVDLTIRLWLMVNVRDDSLSMKLWTPGQFSARWDESDSLDTFLSHQFPPSTTKLQLKESRLEMKFTVAYMVRTCRLQVKWTDDLVNHLRLDRGPDVKTLSVFPHKDFLVAHLKNGQTNTRRRSVLPQKLVRETIMSLNMLFPQYDPATQALLREYGQTFDSVPPFEGPRKLTLREFSYWRDHLVDLHDVFQAEPDSWRQLFFDRRNPQQWWTFWIAMIIFFLSVASLGTSIVQVVI</sequence>
<keyword evidence="4" id="KW-1185">Reference proteome</keyword>
<keyword evidence="2" id="KW-0812">Transmembrane</keyword>
<evidence type="ECO:0000256" key="2">
    <source>
        <dbReference type="SAM" id="Phobius"/>
    </source>
</evidence>
<dbReference type="Proteomes" id="UP001583177">
    <property type="component" value="Unassembled WGS sequence"/>
</dbReference>
<name>A0ABR3Y4N1_9PEZI</name>
<feature type="region of interest" description="Disordered" evidence="1">
    <location>
        <begin position="1"/>
        <end position="25"/>
    </location>
</feature>
<keyword evidence="2" id="KW-1133">Transmembrane helix</keyword>
<reference evidence="3 4" key="1">
    <citation type="journal article" date="2024" name="IMA Fungus">
        <title>IMA Genome - F19 : A genome assembly and annotation guide to empower mycologists, including annotated draft genome sequences of Ceratocystis pirilliformis, Diaporthe australafricana, Fusarium ophioides, Paecilomyces lecythidis, and Sporothrix stenoceras.</title>
        <authorList>
            <person name="Aylward J."/>
            <person name="Wilson A.M."/>
            <person name="Visagie C.M."/>
            <person name="Spraker J."/>
            <person name="Barnes I."/>
            <person name="Buitendag C."/>
            <person name="Ceriani C."/>
            <person name="Del Mar Angel L."/>
            <person name="du Plessis D."/>
            <person name="Fuchs T."/>
            <person name="Gasser K."/>
            <person name="Kramer D."/>
            <person name="Li W."/>
            <person name="Munsamy K."/>
            <person name="Piso A."/>
            <person name="Price J.L."/>
            <person name="Sonnekus B."/>
            <person name="Thomas C."/>
            <person name="van der Nest A."/>
            <person name="van Dijk A."/>
            <person name="van Heerden A."/>
            <person name="van Vuuren N."/>
            <person name="Yilmaz N."/>
            <person name="Duong T.A."/>
            <person name="van der Merwe N.A."/>
            <person name="Wingfield M.J."/>
            <person name="Wingfield B.D."/>
        </authorList>
    </citation>
    <scope>NUCLEOTIDE SEQUENCE [LARGE SCALE GENOMIC DNA]</scope>
    <source>
        <strain evidence="3 4">CMW 18300</strain>
    </source>
</reference>
<feature type="transmembrane region" description="Helical" evidence="2">
    <location>
        <begin position="336"/>
        <end position="361"/>
    </location>
</feature>
<keyword evidence="2" id="KW-0472">Membrane</keyword>
<dbReference type="EMBL" id="JAWRVE010000003">
    <property type="protein sequence ID" value="KAL1882866.1"/>
    <property type="molecule type" value="Genomic_DNA"/>
</dbReference>
<proteinExistence type="predicted"/>
<evidence type="ECO:0000313" key="3">
    <source>
        <dbReference type="EMBL" id="KAL1882866.1"/>
    </source>
</evidence>
<evidence type="ECO:0000313" key="4">
    <source>
        <dbReference type="Proteomes" id="UP001583177"/>
    </source>
</evidence>
<evidence type="ECO:0000256" key="1">
    <source>
        <dbReference type="SAM" id="MobiDB-lite"/>
    </source>
</evidence>
<comment type="caution">
    <text evidence="3">The sequence shown here is derived from an EMBL/GenBank/DDBJ whole genome shotgun (WGS) entry which is preliminary data.</text>
</comment>